<keyword evidence="1" id="KW-0472">Membrane</keyword>
<gene>
    <name evidence="2" type="ORF">CHH61_15790</name>
</gene>
<dbReference type="AlphaFoldDB" id="A0A268RXH6"/>
<proteinExistence type="predicted"/>
<dbReference type="EMBL" id="NPBS01000083">
    <property type="protein sequence ID" value="PAF24964.1"/>
    <property type="molecule type" value="Genomic_DNA"/>
</dbReference>
<evidence type="ECO:0000313" key="2">
    <source>
        <dbReference type="EMBL" id="PAF24964.1"/>
    </source>
</evidence>
<dbReference type="GeneID" id="86927369"/>
<evidence type="ECO:0000313" key="3">
    <source>
        <dbReference type="Proteomes" id="UP000216133"/>
    </source>
</evidence>
<feature type="transmembrane region" description="Helical" evidence="1">
    <location>
        <begin position="14"/>
        <end position="38"/>
    </location>
</feature>
<protein>
    <submittedName>
        <fullName evidence="2">Uncharacterized protein</fullName>
    </submittedName>
</protein>
<dbReference type="Proteomes" id="UP000216133">
    <property type="component" value="Unassembled WGS sequence"/>
</dbReference>
<evidence type="ECO:0000256" key="1">
    <source>
        <dbReference type="SAM" id="Phobius"/>
    </source>
</evidence>
<name>A0A268RXH6_SHOCL</name>
<sequence length="113" mass="13007">MNEKTAKLTPKNKLIAFVLLPLYQIVLFLITNIIVMYLKGTWYFDIWGFLGFLIIVLAVCYILNPVFDAFDFNNIYIRNGEASLIEKIKRFKVVFIIFTVAPILVGLLALNTN</sequence>
<dbReference type="RefSeq" id="WP_094425992.1">
    <property type="nucleotide sequence ID" value="NZ_CP019985.1"/>
</dbReference>
<accession>A0A268RXH6</accession>
<feature type="transmembrane region" description="Helical" evidence="1">
    <location>
        <begin position="44"/>
        <end position="70"/>
    </location>
</feature>
<reference evidence="2 3" key="1">
    <citation type="submission" date="2017-07" db="EMBL/GenBank/DDBJ databases">
        <title>Isolation and whole genome analysis of endospore-forming bacteria from heroin.</title>
        <authorList>
            <person name="Kalinowski J."/>
            <person name="Ahrens B."/>
            <person name="Al-Dilaimi A."/>
            <person name="Winkler A."/>
            <person name="Wibberg D."/>
            <person name="Schleenbecker U."/>
            <person name="Ruckert C."/>
            <person name="Wolfel R."/>
            <person name="Grass G."/>
        </authorList>
    </citation>
    <scope>NUCLEOTIDE SEQUENCE [LARGE SCALE GENOMIC DNA]</scope>
    <source>
        <strain evidence="2 3">7523-2</strain>
    </source>
</reference>
<organism evidence="2 3">
    <name type="scientific">Shouchella clausii</name>
    <name type="common">Alkalihalobacillus clausii</name>
    <dbReference type="NCBI Taxonomy" id="79880"/>
    <lineage>
        <taxon>Bacteria</taxon>
        <taxon>Bacillati</taxon>
        <taxon>Bacillota</taxon>
        <taxon>Bacilli</taxon>
        <taxon>Bacillales</taxon>
        <taxon>Bacillaceae</taxon>
        <taxon>Shouchella</taxon>
    </lineage>
</organism>
<comment type="caution">
    <text evidence="2">The sequence shown here is derived from an EMBL/GenBank/DDBJ whole genome shotgun (WGS) entry which is preliminary data.</text>
</comment>
<feature type="transmembrane region" description="Helical" evidence="1">
    <location>
        <begin position="91"/>
        <end position="110"/>
    </location>
</feature>
<keyword evidence="1" id="KW-1133">Transmembrane helix</keyword>
<keyword evidence="1" id="KW-0812">Transmembrane</keyword>